<accession>A0AAE2ZZ72</accession>
<dbReference type="PANTHER" id="PTHR43611:SF3">
    <property type="entry name" value="FLAVIN MONONUCLEOTIDE HYDROLASE 1, CHLOROPLATIC"/>
    <property type="match status" value="1"/>
</dbReference>
<gene>
    <name evidence="1" type="ORF">LKD75_11385</name>
</gene>
<dbReference type="NCBIfam" id="TIGR01509">
    <property type="entry name" value="HAD-SF-IA-v3"/>
    <property type="match status" value="1"/>
</dbReference>
<evidence type="ECO:0000313" key="1">
    <source>
        <dbReference type="EMBL" id="MCC2120176.1"/>
    </source>
</evidence>
<dbReference type="InterPro" id="IPR006439">
    <property type="entry name" value="HAD-SF_hydro_IA"/>
</dbReference>
<dbReference type="Gene3D" id="3.40.50.1000">
    <property type="entry name" value="HAD superfamily/HAD-like"/>
    <property type="match status" value="1"/>
</dbReference>
<dbReference type="Gene3D" id="1.10.150.240">
    <property type="entry name" value="Putative phosphatase, domain 2"/>
    <property type="match status" value="1"/>
</dbReference>
<reference evidence="1 2" key="1">
    <citation type="submission" date="2021-10" db="EMBL/GenBank/DDBJ databases">
        <title>Anaerobic single-cell dispensing facilitates the cultivation of human gut bacteria.</title>
        <authorList>
            <person name="Afrizal A."/>
        </authorList>
    </citation>
    <scope>NUCLEOTIDE SEQUENCE [LARGE SCALE GENOMIC DNA]</scope>
    <source>
        <strain evidence="1 2">CLA-AA-H273</strain>
    </source>
</reference>
<dbReference type="AlphaFoldDB" id="A0AAE2ZZ72"/>
<evidence type="ECO:0000313" key="2">
    <source>
        <dbReference type="Proteomes" id="UP001197795"/>
    </source>
</evidence>
<keyword evidence="2" id="KW-1185">Reference proteome</keyword>
<dbReference type="InterPro" id="IPR023198">
    <property type="entry name" value="PGP-like_dom2"/>
</dbReference>
<organism evidence="1 2">
    <name type="scientific">Waltera acetigignens</name>
    <dbReference type="NCBI Taxonomy" id="2981769"/>
    <lineage>
        <taxon>Bacteria</taxon>
        <taxon>Bacillati</taxon>
        <taxon>Bacillota</taxon>
        <taxon>Clostridia</taxon>
        <taxon>Lachnospirales</taxon>
        <taxon>Lachnospiraceae</taxon>
        <taxon>Waltera</taxon>
    </lineage>
</organism>
<protein>
    <submittedName>
        <fullName evidence="1">HAD family phosphatase</fullName>
    </submittedName>
</protein>
<sequence length="201" mass="23056">MIRNIIFDIGNVLTDYRWEGFLADKGFDAEMIKKIAKASIMHPLWAEYDRGTWTDEQVLAAFVKDAPELEKELHQAFENIAGMVTPRAYAIPWLQELKAKGYHVYYLSNFSHKAETECAEALNFLPEMEGGILSYKDQLIKPEPEIYQLLLKRYGLKADESVFLDDTLVNVKAAEEQGIHGIHFLTKEQAEEELRKLGVDC</sequence>
<comment type="caution">
    <text evidence="1">The sequence shown here is derived from an EMBL/GenBank/DDBJ whole genome shotgun (WGS) entry which is preliminary data.</text>
</comment>
<proteinExistence type="predicted"/>
<dbReference type="PANTHER" id="PTHR43611">
    <property type="entry name" value="ALPHA-D-GLUCOSE 1-PHOSPHATE PHOSPHATASE"/>
    <property type="match status" value="1"/>
</dbReference>
<dbReference type="PRINTS" id="PR00413">
    <property type="entry name" value="HADHALOGNASE"/>
</dbReference>
<dbReference type="SFLD" id="SFLDS00003">
    <property type="entry name" value="Haloacid_Dehalogenase"/>
    <property type="match status" value="1"/>
</dbReference>
<dbReference type="InterPro" id="IPR036412">
    <property type="entry name" value="HAD-like_sf"/>
</dbReference>
<dbReference type="Proteomes" id="UP001197795">
    <property type="component" value="Unassembled WGS sequence"/>
</dbReference>
<dbReference type="Pfam" id="PF00702">
    <property type="entry name" value="Hydrolase"/>
    <property type="match status" value="1"/>
</dbReference>
<dbReference type="SUPFAM" id="SSF56784">
    <property type="entry name" value="HAD-like"/>
    <property type="match status" value="1"/>
</dbReference>
<dbReference type="EMBL" id="JAJEPV010000027">
    <property type="protein sequence ID" value="MCC2120176.1"/>
    <property type="molecule type" value="Genomic_DNA"/>
</dbReference>
<dbReference type="CDD" id="cd02603">
    <property type="entry name" value="HAD_sEH-N_like"/>
    <property type="match status" value="1"/>
</dbReference>
<name>A0AAE2ZZ72_9FIRM</name>
<dbReference type="InterPro" id="IPR023214">
    <property type="entry name" value="HAD_sf"/>
</dbReference>
<dbReference type="RefSeq" id="WP_022312298.1">
    <property type="nucleotide sequence ID" value="NZ_JAJEPV010000027.1"/>
</dbReference>
<dbReference type="SFLD" id="SFLDG01129">
    <property type="entry name" value="C1.5:_HAD__Beta-PGM__Phosphata"/>
    <property type="match status" value="1"/>
</dbReference>